<proteinExistence type="predicted"/>
<dbReference type="AlphaFoldDB" id="A0A386WL43"/>
<protein>
    <recommendedName>
        <fullName evidence="2">ER-bound oxygenase mpaB/mpaB'/Rubber oxygenase catalytic domain-containing protein</fullName>
    </recommendedName>
</protein>
<evidence type="ECO:0000313" key="3">
    <source>
        <dbReference type="EMBL" id="AYF28562.1"/>
    </source>
</evidence>
<dbReference type="KEGG" id="mtua:CSH63_14095"/>
<dbReference type="Proteomes" id="UP000267804">
    <property type="component" value="Chromosome"/>
</dbReference>
<gene>
    <name evidence="3" type="ORF">CSH63_14095</name>
</gene>
<dbReference type="Pfam" id="PF09995">
    <property type="entry name" value="MPAB_Lcp_cat"/>
    <property type="match status" value="1"/>
</dbReference>
<dbReference type="GO" id="GO:0016491">
    <property type="term" value="F:oxidoreductase activity"/>
    <property type="evidence" value="ECO:0007669"/>
    <property type="project" value="InterPro"/>
</dbReference>
<dbReference type="InterPro" id="IPR046366">
    <property type="entry name" value="MPAB"/>
</dbReference>
<feature type="region of interest" description="Disordered" evidence="1">
    <location>
        <begin position="262"/>
        <end position="294"/>
    </location>
</feature>
<evidence type="ECO:0000259" key="2">
    <source>
        <dbReference type="Pfam" id="PF09995"/>
    </source>
</evidence>
<sequence length="323" mass="36735">MARDGRYRWLRRIETLDPVRDHHEIYRLSAGYEFPFDYQRALELALLRTFCVPGISALLDATGEFRLRAQQRYDDTALLMAELLEHGYDSPRGREALRVVNRAHGRYAITNDDMRYVLSTFVYEPIDWLDRYGWRPLHEHERLAAFHYYRAVGARMGIRDVPADFAAFRAFKDAYERETFRRTPSNERVAAYTLDLFASWYPAPLRPAARLAVRALLPPEMRAAFGLPAAPRPLTALVGGALRARAAVVRLLPARTVSRLTRAPRNRTYPGYPRGYRPADLGAPPPPPGIDPALLRDGLRHRVARPVEGVDPVAVPVDDDPAP</sequence>
<feature type="domain" description="ER-bound oxygenase mpaB/mpaB'/Rubber oxygenase catalytic" evidence="2">
    <location>
        <begin position="50"/>
        <end position="249"/>
    </location>
</feature>
<name>A0A386WL43_9ACTN</name>
<dbReference type="RefSeq" id="WP_120573863.1">
    <property type="nucleotide sequence ID" value="NZ_CP024087.1"/>
</dbReference>
<evidence type="ECO:0000256" key="1">
    <source>
        <dbReference type="SAM" id="MobiDB-lite"/>
    </source>
</evidence>
<dbReference type="PANTHER" id="PTHR36124:SF1">
    <property type="entry name" value="ER-BOUND OXYGENASE MPAB_MPAB'_RUBBER OXYGENASE CATALYTIC DOMAIN-CONTAINING PROTEIN"/>
    <property type="match status" value="1"/>
</dbReference>
<evidence type="ECO:0000313" key="4">
    <source>
        <dbReference type="Proteomes" id="UP000267804"/>
    </source>
</evidence>
<dbReference type="PANTHER" id="PTHR36124">
    <property type="match status" value="1"/>
</dbReference>
<reference evidence="3 4" key="1">
    <citation type="submission" date="2017-10" db="EMBL/GenBank/DDBJ databases">
        <title>Integration of genomic and chemical information greatly accelerates assignment of the full stereostructure of myelolactone, a potent inhibitor of myeloma from a marine-derived Micromonospora.</title>
        <authorList>
            <person name="Kim M.C."/>
            <person name="Machado H."/>
            <person name="Jensen P.R."/>
            <person name="Fenical W."/>
        </authorList>
    </citation>
    <scope>NUCLEOTIDE SEQUENCE [LARGE SCALE GENOMIC DNA]</scope>
    <source>
        <strain evidence="3 4">CNY-010</strain>
    </source>
</reference>
<accession>A0A386WL43</accession>
<organism evidence="3 4">
    <name type="scientific">Micromonospora tulbaghiae</name>
    <dbReference type="NCBI Taxonomy" id="479978"/>
    <lineage>
        <taxon>Bacteria</taxon>
        <taxon>Bacillati</taxon>
        <taxon>Actinomycetota</taxon>
        <taxon>Actinomycetes</taxon>
        <taxon>Micromonosporales</taxon>
        <taxon>Micromonosporaceae</taxon>
        <taxon>Micromonospora</taxon>
    </lineage>
</organism>
<dbReference type="InterPro" id="IPR018713">
    <property type="entry name" value="MPAB/Lcp_cat_dom"/>
</dbReference>
<dbReference type="EMBL" id="CP024087">
    <property type="protein sequence ID" value="AYF28562.1"/>
    <property type="molecule type" value="Genomic_DNA"/>
</dbReference>